<keyword evidence="1" id="KW-0812">Transmembrane</keyword>
<keyword evidence="1" id="KW-1133">Transmembrane helix</keyword>
<gene>
    <name evidence="2" type="ORF">PMAYCL1PPCAC_02748</name>
</gene>
<reference evidence="3" key="1">
    <citation type="submission" date="2022-10" db="EMBL/GenBank/DDBJ databases">
        <title>Genome assembly of Pristionchus species.</title>
        <authorList>
            <person name="Yoshida K."/>
            <person name="Sommer R.J."/>
        </authorList>
    </citation>
    <scope>NUCLEOTIDE SEQUENCE [LARGE SCALE GENOMIC DNA]</scope>
    <source>
        <strain evidence="3">RS5460</strain>
    </source>
</reference>
<dbReference type="EMBL" id="BTRK01000001">
    <property type="protein sequence ID" value="GMR32553.1"/>
    <property type="molecule type" value="Genomic_DNA"/>
</dbReference>
<organism evidence="2 3">
    <name type="scientific">Pristionchus mayeri</name>
    <dbReference type="NCBI Taxonomy" id="1317129"/>
    <lineage>
        <taxon>Eukaryota</taxon>
        <taxon>Metazoa</taxon>
        <taxon>Ecdysozoa</taxon>
        <taxon>Nematoda</taxon>
        <taxon>Chromadorea</taxon>
        <taxon>Rhabditida</taxon>
        <taxon>Rhabditina</taxon>
        <taxon>Diplogasteromorpha</taxon>
        <taxon>Diplogasteroidea</taxon>
        <taxon>Neodiplogasteridae</taxon>
        <taxon>Pristionchus</taxon>
    </lineage>
</organism>
<evidence type="ECO:0000313" key="3">
    <source>
        <dbReference type="Proteomes" id="UP001328107"/>
    </source>
</evidence>
<accession>A0AAN5C0S5</accession>
<name>A0AAN5C0S5_9BILA</name>
<evidence type="ECO:0000256" key="1">
    <source>
        <dbReference type="SAM" id="Phobius"/>
    </source>
</evidence>
<dbReference type="AlphaFoldDB" id="A0AAN5C0S5"/>
<comment type="caution">
    <text evidence="2">The sequence shown here is derived from an EMBL/GenBank/DDBJ whole genome shotgun (WGS) entry which is preliminary data.</text>
</comment>
<proteinExistence type="predicted"/>
<dbReference type="Proteomes" id="UP001328107">
    <property type="component" value="Unassembled WGS sequence"/>
</dbReference>
<evidence type="ECO:0000313" key="2">
    <source>
        <dbReference type="EMBL" id="GMR32553.1"/>
    </source>
</evidence>
<sequence>MAESGGGDGNIALILFLIPSSISALSLLLVYYIYNSITIRDKTNQQPSQVPIDTLAEAYDDYVNRPPSNEFYVSLASQSLS</sequence>
<keyword evidence="3" id="KW-1185">Reference proteome</keyword>
<keyword evidence="1" id="KW-0472">Membrane</keyword>
<feature type="transmembrane region" description="Helical" evidence="1">
    <location>
        <begin position="12"/>
        <end position="34"/>
    </location>
</feature>
<protein>
    <submittedName>
        <fullName evidence="2">Uncharacterized protein</fullName>
    </submittedName>
</protein>